<evidence type="ECO:0000313" key="1">
    <source>
        <dbReference type="EMBL" id="JAH12150.1"/>
    </source>
</evidence>
<sequence>MSKIFLHHTKIFAYNPSNHTLNFFPKMMSKEHKINAYESSTAPPLL</sequence>
<protein>
    <submittedName>
        <fullName evidence="1">Uncharacterized protein</fullName>
    </submittedName>
</protein>
<accession>A0A0E9Q728</accession>
<proteinExistence type="predicted"/>
<reference evidence="1" key="1">
    <citation type="submission" date="2014-11" db="EMBL/GenBank/DDBJ databases">
        <authorList>
            <person name="Amaro Gonzalez C."/>
        </authorList>
    </citation>
    <scope>NUCLEOTIDE SEQUENCE</scope>
</reference>
<organism evidence="1">
    <name type="scientific">Anguilla anguilla</name>
    <name type="common">European freshwater eel</name>
    <name type="synonym">Muraena anguilla</name>
    <dbReference type="NCBI Taxonomy" id="7936"/>
    <lineage>
        <taxon>Eukaryota</taxon>
        <taxon>Metazoa</taxon>
        <taxon>Chordata</taxon>
        <taxon>Craniata</taxon>
        <taxon>Vertebrata</taxon>
        <taxon>Euteleostomi</taxon>
        <taxon>Actinopterygii</taxon>
        <taxon>Neopterygii</taxon>
        <taxon>Teleostei</taxon>
        <taxon>Anguilliformes</taxon>
        <taxon>Anguillidae</taxon>
        <taxon>Anguilla</taxon>
    </lineage>
</organism>
<name>A0A0E9Q728_ANGAN</name>
<reference evidence="1" key="2">
    <citation type="journal article" date="2015" name="Fish Shellfish Immunol.">
        <title>Early steps in the European eel (Anguilla anguilla)-Vibrio vulnificus interaction in the gills: Role of the RtxA13 toxin.</title>
        <authorList>
            <person name="Callol A."/>
            <person name="Pajuelo D."/>
            <person name="Ebbesson L."/>
            <person name="Teles M."/>
            <person name="MacKenzie S."/>
            <person name="Amaro C."/>
        </authorList>
    </citation>
    <scope>NUCLEOTIDE SEQUENCE</scope>
</reference>
<dbReference type="AlphaFoldDB" id="A0A0E9Q728"/>
<dbReference type="EMBL" id="GBXM01096427">
    <property type="protein sequence ID" value="JAH12150.1"/>
    <property type="molecule type" value="Transcribed_RNA"/>
</dbReference>